<evidence type="ECO:0000313" key="2">
    <source>
        <dbReference type="EMBL" id="NUU47142.1"/>
    </source>
</evidence>
<dbReference type="Proteomes" id="UP000536441">
    <property type="component" value="Unassembled WGS sequence"/>
</dbReference>
<organism evidence="2 3">
    <name type="scientific">Sphingomonas zeae</name>
    <dbReference type="NCBI Taxonomy" id="1646122"/>
    <lineage>
        <taxon>Bacteria</taxon>
        <taxon>Pseudomonadati</taxon>
        <taxon>Pseudomonadota</taxon>
        <taxon>Alphaproteobacteria</taxon>
        <taxon>Sphingomonadales</taxon>
        <taxon>Sphingomonadaceae</taxon>
        <taxon>Sphingomonas</taxon>
    </lineage>
</organism>
<protein>
    <submittedName>
        <fullName evidence="2">Uncharacterized protein</fullName>
    </submittedName>
</protein>
<proteinExistence type="predicted"/>
<dbReference type="RefSeq" id="WP_175311737.1">
    <property type="nucleotide sequence ID" value="NZ_CBCRYR010000022.1"/>
</dbReference>
<dbReference type="EMBL" id="JABMCH010000062">
    <property type="protein sequence ID" value="NUU47142.1"/>
    <property type="molecule type" value="Genomic_DNA"/>
</dbReference>
<keyword evidence="1" id="KW-1133">Transmembrane helix</keyword>
<gene>
    <name evidence="2" type="ORF">HP438_09165</name>
</gene>
<sequence>MKTHSDYALPDPSGLLPDRPIAVRHPGFADHRKMPFLGLIFLAFFLGVGISALPGLYSDYRILRAPVEVSDAEISNAGCRSRKLSINCKADILYRRDGTSQTRSVSFSFVEPGFREYESVVLAERGNPDNLTLSLAIEKFWNRLTGALGMMALFGILGVYMLRRYGQLSATIKAFKQPAILQPVWARVTHRADKRGTSRITYAAIGTPNNAAVVSDIGKTETAWIHYDPVQDETFTLAAVHPHAPFPALLDEQMERLDLNLDEAAKARARRDALLSPEPVE</sequence>
<dbReference type="AlphaFoldDB" id="A0A7Y6B474"/>
<evidence type="ECO:0000256" key="1">
    <source>
        <dbReference type="SAM" id="Phobius"/>
    </source>
</evidence>
<feature type="transmembrane region" description="Helical" evidence="1">
    <location>
        <begin position="140"/>
        <end position="162"/>
    </location>
</feature>
<keyword evidence="1" id="KW-0812">Transmembrane</keyword>
<evidence type="ECO:0000313" key="3">
    <source>
        <dbReference type="Proteomes" id="UP000536441"/>
    </source>
</evidence>
<comment type="caution">
    <text evidence="2">The sequence shown here is derived from an EMBL/GenBank/DDBJ whole genome shotgun (WGS) entry which is preliminary data.</text>
</comment>
<accession>A0A7Y6B474</accession>
<reference evidence="2 3" key="1">
    <citation type="submission" date="2020-05" db="EMBL/GenBank/DDBJ databases">
        <title>Genome Sequencing of Type Strains.</title>
        <authorList>
            <person name="Lemaire J.F."/>
            <person name="Inderbitzin P."/>
            <person name="Gregorio O.A."/>
            <person name="Collins S.B."/>
            <person name="Wespe N."/>
            <person name="Knight-Connoni V."/>
        </authorList>
    </citation>
    <scope>NUCLEOTIDE SEQUENCE [LARGE SCALE GENOMIC DNA]</scope>
    <source>
        <strain evidence="2 3">DSM 100049</strain>
    </source>
</reference>
<keyword evidence="3" id="KW-1185">Reference proteome</keyword>
<name>A0A7Y6B474_9SPHN</name>
<feature type="transmembrane region" description="Helical" evidence="1">
    <location>
        <begin position="36"/>
        <end position="57"/>
    </location>
</feature>
<keyword evidence="1" id="KW-0472">Membrane</keyword>